<keyword evidence="2" id="KW-1185">Reference proteome</keyword>
<organism evidence="3">
    <name type="scientific">Hydatigena taeniaeformis</name>
    <name type="common">Feline tapeworm</name>
    <name type="synonym">Taenia taeniaeformis</name>
    <dbReference type="NCBI Taxonomy" id="6205"/>
    <lineage>
        <taxon>Eukaryota</taxon>
        <taxon>Metazoa</taxon>
        <taxon>Spiralia</taxon>
        <taxon>Lophotrochozoa</taxon>
        <taxon>Platyhelminthes</taxon>
        <taxon>Cestoda</taxon>
        <taxon>Eucestoda</taxon>
        <taxon>Cyclophyllidea</taxon>
        <taxon>Taeniidae</taxon>
        <taxon>Hydatigera</taxon>
    </lineage>
</organism>
<reference evidence="3" key="1">
    <citation type="submission" date="2017-02" db="UniProtKB">
        <authorList>
            <consortium name="WormBaseParasite"/>
        </authorList>
    </citation>
    <scope>IDENTIFICATION</scope>
</reference>
<protein>
    <submittedName>
        <fullName evidence="3">Secreted protein</fullName>
    </submittedName>
</protein>
<dbReference type="EMBL" id="UYWX01021296">
    <property type="protein sequence ID" value="VDM35064.1"/>
    <property type="molecule type" value="Genomic_DNA"/>
</dbReference>
<evidence type="ECO:0000313" key="2">
    <source>
        <dbReference type="Proteomes" id="UP000274429"/>
    </source>
</evidence>
<evidence type="ECO:0000313" key="1">
    <source>
        <dbReference type="EMBL" id="VDM35064.1"/>
    </source>
</evidence>
<evidence type="ECO:0000313" key="3">
    <source>
        <dbReference type="WBParaSite" id="TTAC_0001009901-mRNA-1"/>
    </source>
</evidence>
<name>A0A0R3X974_HYDTA</name>
<accession>A0A0R3X974</accession>
<reference evidence="1 2" key="2">
    <citation type="submission" date="2018-11" db="EMBL/GenBank/DDBJ databases">
        <authorList>
            <consortium name="Pathogen Informatics"/>
        </authorList>
    </citation>
    <scope>NUCLEOTIDE SEQUENCE [LARGE SCALE GENOMIC DNA]</scope>
</reference>
<dbReference type="AlphaFoldDB" id="A0A0R3X974"/>
<gene>
    <name evidence="1" type="ORF">TTAC_LOCUS10084</name>
</gene>
<proteinExistence type="predicted"/>
<sequence length="128" mass="14343">MQRINDTLLIISPLWLAYQHEYVTSTTPPVCRGTATAYTTPSTNTELFSSGPQFLRQMMAHLITQQVDMNWIGLVCNLLLATLQHPLPSATKHLTIHAVTQSTHHLLTVTATTTLSFTRSAKRLRQTQ</sequence>
<dbReference type="WBParaSite" id="TTAC_0001009901-mRNA-1">
    <property type="protein sequence ID" value="TTAC_0001009901-mRNA-1"/>
    <property type="gene ID" value="TTAC_0001009901"/>
</dbReference>
<dbReference type="Proteomes" id="UP000274429">
    <property type="component" value="Unassembled WGS sequence"/>
</dbReference>